<dbReference type="PROSITE" id="PS51031">
    <property type="entry name" value="BESS"/>
    <property type="match status" value="1"/>
</dbReference>
<comment type="subcellular location">
    <subcellularLocation>
        <location evidence="1">Nucleus</location>
    </subcellularLocation>
</comment>
<dbReference type="SMART" id="SM00595">
    <property type="entry name" value="MADF"/>
    <property type="match status" value="1"/>
</dbReference>
<dbReference type="Pfam" id="PF02944">
    <property type="entry name" value="BESS"/>
    <property type="match status" value="1"/>
</dbReference>
<dbReference type="InterPro" id="IPR006578">
    <property type="entry name" value="MADF-dom"/>
</dbReference>
<dbReference type="PROSITE" id="PS51029">
    <property type="entry name" value="MADF"/>
    <property type="match status" value="1"/>
</dbReference>
<protein>
    <recommendedName>
        <fullName evidence="7">MADF domain-containing protein</fullName>
    </recommendedName>
</protein>
<evidence type="ECO:0000313" key="5">
    <source>
        <dbReference type="EMBL" id="KAJ8735712.1"/>
    </source>
</evidence>
<evidence type="ECO:0000259" key="3">
    <source>
        <dbReference type="PROSITE" id="PS51029"/>
    </source>
</evidence>
<comment type="caution">
    <text evidence="5">The sequence shown here is derived from an EMBL/GenBank/DDBJ whole genome shotgun (WGS) entry which is preliminary data.</text>
</comment>
<organism evidence="5 6">
    <name type="scientific">Mythimna separata</name>
    <name type="common">Oriental armyworm</name>
    <name type="synonym">Pseudaletia separata</name>
    <dbReference type="NCBI Taxonomy" id="271217"/>
    <lineage>
        <taxon>Eukaryota</taxon>
        <taxon>Metazoa</taxon>
        <taxon>Ecdysozoa</taxon>
        <taxon>Arthropoda</taxon>
        <taxon>Hexapoda</taxon>
        <taxon>Insecta</taxon>
        <taxon>Pterygota</taxon>
        <taxon>Neoptera</taxon>
        <taxon>Endopterygota</taxon>
        <taxon>Lepidoptera</taxon>
        <taxon>Glossata</taxon>
        <taxon>Ditrysia</taxon>
        <taxon>Noctuoidea</taxon>
        <taxon>Noctuidae</taxon>
        <taxon>Noctuinae</taxon>
        <taxon>Hadenini</taxon>
        <taxon>Mythimna</taxon>
    </lineage>
</organism>
<accession>A0AAD7Z3R8</accession>
<keyword evidence="6" id="KW-1185">Reference proteome</keyword>
<dbReference type="Proteomes" id="UP001231518">
    <property type="component" value="Chromosome 2"/>
</dbReference>
<proteinExistence type="predicted"/>
<evidence type="ECO:0008006" key="7">
    <source>
        <dbReference type="Google" id="ProtNLM"/>
    </source>
</evidence>
<dbReference type="PANTHER" id="PTHR12243">
    <property type="entry name" value="MADF DOMAIN TRANSCRIPTION FACTOR"/>
    <property type="match status" value="1"/>
</dbReference>
<dbReference type="PANTHER" id="PTHR12243:SF67">
    <property type="entry name" value="COREPRESSOR OF PANGOLIN, ISOFORM A-RELATED"/>
    <property type="match status" value="1"/>
</dbReference>
<dbReference type="InterPro" id="IPR004210">
    <property type="entry name" value="BESS_motif"/>
</dbReference>
<feature type="compositionally biased region" description="Polar residues" evidence="2">
    <location>
        <begin position="130"/>
        <end position="141"/>
    </location>
</feature>
<keyword evidence="1" id="KW-0539">Nucleus</keyword>
<evidence type="ECO:0000256" key="2">
    <source>
        <dbReference type="SAM" id="MobiDB-lite"/>
    </source>
</evidence>
<feature type="region of interest" description="Disordered" evidence="2">
    <location>
        <begin position="113"/>
        <end position="190"/>
    </location>
</feature>
<sequence length="274" mass="31964">MTFKYNTRQFIKEMECRPCLWNVTIPEYNDKGSRESAWLQIAEIMYDEWDNLNLDEKAEKVKDLQKKWKGLRDYHTRVENKKYYPKKHVPELQLKRGRKRPFLDMLSFLNAKRKPNQATPNQHLVERNNGPATTKSSNPVVSSYKKANPANTRIAAPPTQLQPPPTQLQPLQTQLQPPPTQESTGIQSNDPDANFLFSILPDMKSMNPAQNFEFRFQVMKLIKDMKYKQNTTSNYYAYNDRSYLMQEETDQIDPISNESAVSSPEDIKILLQGE</sequence>
<feature type="domain" description="BESS" evidence="4">
    <location>
        <begin position="189"/>
        <end position="228"/>
    </location>
</feature>
<gene>
    <name evidence="5" type="ORF">PYW07_007332</name>
</gene>
<dbReference type="Pfam" id="PF10545">
    <property type="entry name" value="MADF_DNA_bdg"/>
    <property type="match status" value="1"/>
</dbReference>
<dbReference type="InterPro" id="IPR039353">
    <property type="entry name" value="TF_Adf1"/>
</dbReference>
<feature type="domain" description="MADF" evidence="3">
    <location>
        <begin position="9"/>
        <end position="114"/>
    </location>
</feature>
<evidence type="ECO:0000256" key="1">
    <source>
        <dbReference type="PROSITE-ProRule" id="PRU00371"/>
    </source>
</evidence>
<evidence type="ECO:0000259" key="4">
    <source>
        <dbReference type="PROSITE" id="PS51031"/>
    </source>
</evidence>
<reference evidence="5" key="1">
    <citation type="submission" date="2023-03" db="EMBL/GenBank/DDBJ databases">
        <title>Chromosome-level genomes of two armyworms, Mythimna separata and Mythimna loreyi, provide insights into the biosynthesis and reception of sex pheromones.</title>
        <authorList>
            <person name="Zhao H."/>
        </authorList>
    </citation>
    <scope>NUCLEOTIDE SEQUENCE</scope>
    <source>
        <strain evidence="5">BeijingLab</strain>
        <tissue evidence="5">Pupa</tissue>
    </source>
</reference>
<evidence type="ECO:0000313" key="6">
    <source>
        <dbReference type="Proteomes" id="UP001231518"/>
    </source>
</evidence>
<dbReference type="EMBL" id="JARGEI010000002">
    <property type="protein sequence ID" value="KAJ8735712.1"/>
    <property type="molecule type" value="Genomic_DNA"/>
</dbReference>
<dbReference type="GO" id="GO:0005634">
    <property type="term" value="C:nucleus"/>
    <property type="evidence" value="ECO:0007669"/>
    <property type="project" value="UniProtKB-SubCell"/>
</dbReference>
<dbReference type="AlphaFoldDB" id="A0AAD7Z3R8"/>
<dbReference type="GO" id="GO:0003677">
    <property type="term" value="F:DNA binding"/>
    <property type="evidence" value="ECO:0007669"/>
    <property type="project" value="InterPro"/>
</dbReference>
<name>A0AAD7Z3R8_MYTSE</name>